<evidence type="ECO:0000256" key="10">
    <source>
        <dbReference type="ARBA" id="ARBA00023034"/>
    </source>
</evidence>
<comment type="catalytic activity">
    <reaction evidence="23">
        <text>an alpha-L-Fuc-(1-&gt;2)-beta-D-Gal-(1-&gt;4)-beta-D-GlcNAc derivative + GDP-beta-L-fucose = an alpha-L-Fuc-(1-&gt;2)-beta-D-Gal-(1-&gt;4)-[alpha-L-Fuc-(1-&gt;3)]-beta-D-GlcNAc derivative + GDP + H(+)</text>
        <dbReference type="Rhea" id="RHEA:77191"/>
        <dbReference type="ChEBI" id="CHEBI:15378"/>
        <dbReference type="ChEBI" id="CHEBI:57273"/>
        <dbReference type="ChEBI" id="CHEBI:58189"/>
        <dbReference type="ChEBI" id="CHEBI:133510"/>
        <dbReference type="ChEBI" id="CHEBI:195560"/>
    </reaction>
    <physiologicalReaction direction="left-to-right" evidence="23">
        <dbReference type="Rhea" id="RHEA:77192"/>
    </physiologicalReaction>
</comment>
<evidence type="ECO:0000256" key="18">
    <source>
        <dbReference type="ARBA" id="ARBA00036295"/>
    </source>
</evidence>
<evidence type="ECO:0000256" key="24">
    <source>
        <dbReference type="RuleBase" id="RU003832"/>
    </source>
</evidence>
<dbReference type="Pfam" id="PF17039">
    <property type="entry name" value="Glyco_tran_10_N"/>
    <property type="match status" value="1"/>
</dbReference>
<keyword evidence="11" id="KW-0443">Lipid metabolism</keyword>
<feature type="transmembrane region" description="Helical" evidence="24">
    <location>
        <begin position="59"/>
        <end position="81"/>
    </location>
</feature>
<evidence type="ECO:0000256" key="16">
    <source>
        <dbReference type="ARBA" id="ARBA00036053"/>
    </source>
</evidence>
<evidence type="ECO:0000256" key="5">
    <source>
        <dbReference type="ARBA" id="ARBA00022676"/>
    </source>
</evidence>
<keyword evidence="27" id="KW-1185">Reference proteome</keyword>
<evidence type="ECO:0000256" key="2">
    <source>
        <dbReference type="ARBA" id="ARBA00004934"/>
    </source>
</evidence>
<reference evidence="28" key="1">
    <citation type="submission" date="2025-08" db="UniProtKB">
        <authorList>
            <consortium name="RefSeq"/>
        </authorList>
    </citation>
    <scope>IDENTIFICATION</scope>
</reference>
<comment type="pathway">
    <text evidence="1">Protein modification; protein glycosylation.</text>
</comment>
<sequence length="432" mass="50107">MFFLSNLHTIPHAIDRFPCLSRLNRFPCLSQLGWFQRLAWLYKTRLKGQGMSTPASQGVLRPVLIGCFLVACFVGIFFIYYKPQIKFLSCPTDQASHEGKAGCSPCPQVSMAGSHTGQKTHHAQTAIQADDDGVTDTIILIWMWPFGQAFDINSCAYFNIKGCHLTVDKNLYSKAHGVIFHHKDIHGDLKNMPQEQRPWFQKWVWWNGESPANTNRIPGVDHLFNLTASYRLDSDIKVPYGLLVEVTSEDKIFELPKKDKLVCWVVSNWNPNYKRVQVFNELSRHVKVEAYGRHFSRYLENGDYSKMLSSCKFYLAFENSIYKDYATEKLFNAMKLGAVPVVLGPSRDNYEQFIPGDSFIHVDDFSSTEELAKKLLFLGQNEEEYMRYFTWRKNFNVQQGYFGLEHACRSCDYIRRNKGYKTFNNLNKWFWG</sequence>
<evidence type="ECO:0000256" key="21">
    <source>
        <dbReference type="ARBA" id="ARBA00037848"/>
    </source>
</evidence>
<organism evidence="27 28">
    <name type="scientific">Salmo salar</name>
    <name type="common">Atlantic salmon</name>
    <dbReference type="NCBI Taxonomy" id="8030"/>
    <lineage>
        <taxon>Eukaryota</taxon>
        <taxon>Metazoa</taxon>
        <taxon>Chordata</taxon>
        <taxon>Craniata</taxon>
        <taxon>Vertebrata</taxon>
        <taxon>Euteleostomi</taxon>
        <taxon>Actinopterygii</taxon>
        <taxon>Neopterygii</taxon>
        <taxon>Teleostei</taxon>
        <taxon>Protacanthopterygii</taxon>
        <taxon>Salmoniformes</taxon>
        <taxon>Salmonidae</taxon>
        <taxon>Salmoninae</taxon>
        <taxon>Salmo</taxon>
    </lineage>
</organism>
<protein>
    <recommendedName>
        <fullName evidence="24">Fucosyltransferase</fullName>
        <ecNumber evidence="24">2.4.1.-</ecNumber>
    </recommendedName>
</protein>
<evidence type="ECO:0000313" key="28">
    <source>
        <dbReference type="RefSeq" id="XP_045578167.1"/>
    </source>
</evidence>
<evidence type="ECO:0000256" key="1">
    <source>
        <dbReference type="ARBA" id="ARBA00004922"/>
    </source>
</evidence>
<dbReference type="Gene3D" id="3.40.50.11660">
    <property type="entry name" value="Glycosyl transferase family 10, C-terminal domain"/>
    <property type="match status" value="1"/>
</dbReference>
<evidence type="ECO:0000256" key="14">
    <source>
        <dbReference type="ARBA" id="ARBA00023180"/>
    </source>
</evidence>
<dbReference type="PANTHER" id="PTHR11929:SF10">
    <property type="entry name" value="4-GALACTOSYL-N-ACETYLGLUCOSAMINIDE 3-ALPHA-L-FUCOSYLTRANSFERASE 9"/>
    <property type="match status" value="1"/>
</dbReference>
<proteinExistence type="inferred from homology"/>
<comment type="catalytic activity">
    <reaction evidence="17">
        <text>an alpha-Neu5Ac-(2-&gt;3)-beta-D-Gal-(1-&gt;4)-beta-D-GlcNAc-(1-&gt;3)-beta-D-Gal-(1-&gt;4)-beta-D-GlcNAc derivative + GDP-beta-L-fucose = an alpha-Neu5Ac-(2-&gt;3)-beta-D-Gal-(1-&gt;4)-beta-D-GlcNAc-(1-&gt;3)-beta-D-Gal-(1-&gt;4)-[alpha-L-Fuc-(1-&gt;3)]-beta-D-GlcNAc derivative + GDP + H(+)</text>
        <dbReference type="Rhea" id="RHEA:68044"/>
        <dbReference type="ChEBI" id="CHEBI:15378"/>
        <dbReference type="ChEBI" id="CHEBI:57273"/>
        <dbReference type="ChEBI" id="CHEBI:58189"/>
        <dbReference type="ChEBI" id="CHEBI:145343"/>
        <dbReference type="ChEBI" id="CHEBI:176900"/>
    </reaction>
    <physiologicalReaction direction="left-to-right" evidence="17">
        <dbReference type="Rhea" id="RHEA:68045"/>
    </physiologicalReaction>
</comment>
<evidence type="ECO:0000256" key="13">
    <source>
        <dbReference type="ARBA" id="ARBA00023157"/>
    </source>
</evidence>
<evidence type="ECO:0000256" key="9">
    <source>
        <dbReference type="ARBA" id="ARBA00022989"/>
    </source>
</evidence>
<dbReference type="EC" id="2.4.1.-" evidence="24"/>
<comment type="subunit">
    <text evidence="4">Homodimer.</text>
</comment>
<evidence type="ECO:0000256" key="22">
    <source>
        <dbReference type="ARBA" id="ARBA00043828"/>
    </source>
</evidence>
<evidence type="ECO:0000256" key="19">
    <source>
        <dbReference type="ARBA" id="ARBA00036481"/>
    </source>
</evidence>
<dbReference type="RefSeq" id="XP_045578167.1">
    <property type="nucleotide sequence ID" value="XM_045722211.1"/>
</dbReference>
<comment type="catalytic activity">
    <reaction evidence="15">
        <text>a beta-D-galactosyl-(1-&gt;4)-N-acetyl-beta-D-glucosaminyl derivative + GDP-beta-L-fucose = a beta-D-galactosyl-(1-&gt;4)-[alpha-L-fucosyl-(1-&gt;3)]-N-acetyl-beta-D-glucosaminyl derivative + GDP + H(+)</text>
        <dbReference type="Rhea" id="RHEA:14257"/>
        <dbReference type="ChEBI" id="CHEBI:15378"/>
        <dbReference type="ChEBI" id="CHEBI:57273"/>
        <dbReference type="ChEBI" id="CHEBI:58189"/>
        <dbReference type="ChEBI" id="CHEBI:133507"/>
        <dbReference type="ChEBI" id="CHEBI:137941"/>
        <dbReference type="EC" id="2.4.1.152"/>
    </reaction>
    <physiologicalReaction direction="left-to-right" evidence="15">
        <dbReference type="Rhea" id="RHEA:14258"/>
    </physiologicalReaction>
</comment>
<keyword evidence="5 24" id="KW-0328">Glycosyltransferase</keyword>
<keyword evidence="9 24" id="KW-1133">Transmembrane helix</keyword>
<dbReference type="Pfam" id="PF00852">
    <property type="entry name" value="Glyco_transf_10"/>
    <property type="match status" value="1"/>
</dbReference>
<comment type="catalytic activity">
    <reaction evidence="20">
        <text>a neolactoside nLc4Cer + GDP-beta-L-fucose = a neolactoside III(3)-alpha-Fuc-nLc4Cer + GDP + H(+)</text>
        <dbReference type="Rhea" id="RHEA:48376"/>
        <dbReference type="ChEBI" id="CHEBI:15378"/>
        <dbReference type="ChEBI" id="CHEBI:57273"/>
        <dbReference type="ChEBI" id="CHEBI:58189"/>
        <dbReference type="ChEBI" id="CHEBI:90376"/>
        <dbReference type="ChEBI" id="CHEBI:90379"/>
    </reaction>
    <physiologicalReaction direction="left-to-right" evidence="20">
        <dbReference type="Rhea" id="RHEA:48377"/>
    </physiologicalReaction>
</comment>
<keyword evidence="12 24" id="KW-0472">Membrane</keyword>
<comment type="catalytic activity">
    <reaction evidence="22">
        <text>beta-D-Gal-(1-&gt;4)-beta-D-GlcNAc-(1-&gt;3)-beta-D-Gal-(1-&gt;4)-D-Glc + GDP-beta-L-fucose = beta-D-Gal-(1-&gt;4)-[alpha-L-Fuc-(1-&gt;3)]-beta-D-GlcNAc-(1-&gt;3)-beta-D-Gal-(1-&gt;4)-D-Glc + GDP + H(+)</text>
        <dbReference type="Rhea" id="RHEA:77187"/>
        <dbReference type="ChEBI" id="CHEBI:15378"/>
        <dbReference type="ChEBI" id="CHEBI:57273"/>
        <dbReference type="ChEBI" id="CHEBI:58189"/>
        <dbReference type="ChEBI" id="CHEBI:60239"/>
        <dbReference type="ChEBI" id="CHEBI:61352"/>
    </reaction>
    <physiologicalReaction direction="left-to-right" evidence="22">
        <dbReference type="Rhea" id="RHEA:77188"/>
    </physiologicalReaction>
</comment>
<evidence type="ECO:0000256" key="11">
    <source>
        <dbReference type="ARBA" id="ARBA00023098"/>
    </source>
</evidence>
<dbReference type="InterPro" id="IPR001503">
    <property type="entry name" value="Glyco_trans_10"/>
</dbReference>
<evidence type="ECO:0000256" key="3">
    <source>
        <dbReference type="ARBA" id="ARBA00008919"/>
    </source>
</evidence>
<comment type="similarity">
    <text evidence="3 24">Belongs to the glycosyltransferase 10 family.</text>
</comment>
<evidence type="ECO:0000256" key="6">
    <source>
        <dbReference type="ARBA" id="ARBA00022679"/>
    </source>
</evidence>
<keyword evidence="14" id="KW-0325">Glycoprotein</keyword>
<dbReference type="Proteomes" id="UP001652741">
    <property type="component" value="Chromosome ssa07"/>
</dbReference>
<evidence type="ECO:0000256" key="12">
    <source>
        <dbReference type="ARBA" id="ARBA00023136"/>
    </source>
</evidence>
<keyword evidence="13" id="KW-1015">Disulfide bond</keyword>
<comment type="pathway">
    <text evidence="2">Glycolipid biosynthesis.</text>
</comment>
<comment type="subcellular location">
    <subcellularLocation>
        <location evidence="24">Golgi apparatus</location>
        <location evidence="24">Golgi stack membrane</location>
        <topology evidence="24">Single-pass type II membrane protein</topology>
    </subcellularLocation>
    <subcellularLocation>
        <location evidence="21">Golgi apparatus</location>
        <location evidence="21">trans-Golgi network membrane</location>
        <topology evidence="21">Single-pass type II membrane protein</topology>
    </subcellularLocation>
</comment>
<comment type="catalytic activity">
    <reaction evidence="18">
        <text>alpha-N-glycoloylneuraminosyl-(2-&gt;3)-beta-D-galactosyl-(1-&gt;4)-N-acetyl-beta-D-glucosaminyl-(1-&gt;3)-beta-D-galactosyl-(1-&gt;4)-N-acetyl-beta-D-glucosaminyl-(1-&gt;3)-beta-D-galactosyl-(1-&gt;4)-beta-D-glucosyl-(1&lt;-&gt;1')-ceramide + GDP-beta-L-fucose = alpha-N-glycoloylneuraminosyl-(2-&gt;3)-beta-D-galactosyl-(1-&gt;4)-N-acetyl-beta-D-glucosaminyl-(1-&gt;3)-beta-D-galactosyl-(1-&gt;4)-[alpha-L-fucosyl-(1-&gt;3)]-N-acetyl-beta-D-glucosaminyl-(1-&gt;3)-beta-D-galactosyl-(1-&gt;4)-beta-D-glucosyl-(1&lt;-&gt;1')-ceramide + GDP + H(+)</text>
        <dbReference type="Rhea" id="RHEA:48388"/>
        <dbReference type="ChEBI" id="CHEBI:15378"/>
        <dbReference type="ChEBI" id="CHEBI:57273"/>
        <dbReference type="ChEBI" id="CHEBI:58189"/>
        <dbReference type="ChEBI" id="CHEBI:90383"/>
        <dbReference type="ChEBI" id="CHEBI:90384"/>
    </reaction>
    <physiologicalReaction direction="left-to-right" evidence="18">
        <dbReference type="Rhea" id="RHEA:48389"/>
    </physiologicalReaction>
</comment>
<name>A0ABM3F4D2_SALSA</name>
<evidence type="ECO:0000259" key="25">
    <source>
        <dbReference type="Pfam" id="PF00852"/>
    </source>
</evidence>
<dbReference type="GeneID" id="106609585"/>
<gene>
    <name evidence="28" type="primary">LOC106609585</name>
</gene>
<keyword evidence="8" id="KW-0735">Signal-anchor</keyword>
<keyword evidence="6 24" id="KW-0808">Transferase</keyword>
<evidence type="ECO:0000256" key="15">
    <source>
        <dbReference type="ARBA" id="ARBA00029329"/>
    </source>
</evidence>
<dbReference type="InterPro" id="IPR038577">
    <property type="entry name" value="GT10-like_C_sf"/>
</dbReference>
<evidence type="ECO:0000313" key="27">
    <source>
        <dbReference type="Proteomes" id="UP001652741"/>
    </source>
</evidence>
<dbReference type="InterPro" id="IPR031481">
    <property type="entry name" value="Glyco_tran_10_N"/>
</dbReference>
<comment type="catalytic activity">
    <reaction evidence="16">
        <text>alpha-D-galactosyl-(1-&gt;3)-beta-D-galactosyl-(1-&gt;4)-N-acetyl-beta-D-glucosaminyl-(1-&gt;3)-beta-D-galactosyl-(1-&gt;4)-beta-D-glucosyl-(1&lt;-&gt;1')-ceramide + GDP-beta-L-fucose = a neolactoside IV(3)-alpha-Gal,III(3)-alpha-Fuc-nLc4Cer + GDP + H(+)</text>
        <dbReference type="Rhea" id="RHEA:48380"/>
        <dbReference type="ChEBI" id="CHEBI:15378"/>
        <dbReference type="ChEBI" id="CHEBI:57273"/>
        <dbReference type="ChEBI" id="CHEBI:58189"/>
        <dbReference type="ChEBI" id="CHEBI:90380"/>
        <dbReference type="ChEBI" id="CHEBI:90381"/>
    </reaction>
    <physiologicalReaction direction="left-to-right" evidence="16">
        <dbReference type="Rhea" id="RHEA:48381"/>
    </physiologicalReaction>
</comment>
<dbReference type="PANTHER" id="PTHR11929">
    <property type="entry name" value="ALPHA- 1,3 -FUCOSYLTRANSFERASE"/>
    <property type="match status" value="1"/>
</dbReference>
<evidence type="ECO:0000256" key="17">
    <source>
        <dbReference type="ARBA" id="ARBA00036234"/>
    </source>
</evidence>
<feature type="domain" description="Fucosyltransferase N-terminal" evidence="26">
    <location>
        <begin position="137"/>
        <end position="241"/>
    </location>
</feature>
<evidence type="ECO:0000256" key="20">
    <source>
        <dbReference type="ARBA" id="ARBA00036757"/>
    </source>
</evidence>
<dbReference type="InterPro" id="IPR055270">
    <property type="entry name" value="Glyco_tran_10_C"/>
</dbReference>
<evidence type="ECO:0000256" key="7">
    <source>
        <dbReference type="ARBA" id="ARBA00022692"/>
    </source>
</evidence>
<feature type="domain" description="Fucosyltransferase C-terminal" evidence="25">
    <location>
        <begin position="256"/>
        <end position="429"/>
    </location>
</feature>
<keyword evidence="7 24" id="KW-0812">Transmembrane</keyword>
<accession>A0ABM3F4D2</accession>
<evidence type="ECO:0000256" key="4">
    <source>
        <dbReference type="ARBA" id="ARBA00011738"/>
    </source>
</evidence>
<comment type="catalytic activity">
    <reaction evidence="19">
        <text>an N-acetyl-alpha-neuraminyl-(2-&gt;3)-beta-D-galactosyl-(1-&gt;4)-N-acetyl-beta-D-glucosaminyl derivative + GDP-beta-L-fucose = an alpha-Neu5Ac-(2-&gt;3)-beta-D-Gal-(1-&gt;4)-[alpha-L-Fuc-(1-&gt;3)]-beta-D-GlcNAc derivative + GDP + H(+)</text>
        <dbReference type="Rhea" id="RHEA:56076"/>
        <dbReference type="ChEBI" id="CHEBI:15378"/>
        <dbReference type="ChEBI" id="CHEBI:57273"/>
        <dbReference type="ChEBI" id="CHEBI:58189"/>
        <dbReference type="ChEBI" id="CHEBI:136545"/>
        <dbReference type="ChEBI" id="CHEBI:139509"/>
    </reaction>
    <physiologicalReaction direction="left-to-right" evidence="19">
        <dbReference type="Rhea" id="RHEA:56077"/>
    </physiologicalReaction>
</comment>
<dbReference type="SUPFAM" id="SSF53756">
    <property type="entry name" value="UDP-Glycosyltransferase/glycogen phosphorylase"/>
    <property type="match status" value="1"/>
</dbReference>
<evidence type="ECO:0000256" key="23">
    <source>
        <dbReference type="ARBA" id="ARBA00043838"/>
    </source>
</evidence>
<evidence type="ECO:0000259" key="26">
    <source>
        <dbReference type="Pfam" id="PF17039"/>
    </source>
</evidence>
<keyword evidence="10 24" id="KW-0333">Golgi apparatus</keyword>
<evidence type="ECO:0000256" key="8">
    <source>
        <dbReference type="ARBA" id="ARBA00022968"/>
    </source>
</evidence>